<accession>A0ABV2KXX4</accession>
<proteinExistence type="predicted"/>
<reference evidence="1 2" key="1">
    <citation type="submission" date="2024-06" db="EMBL/GenBank/DDBJ databases">
        <title>Genomic Encyclopedia of Type Strains, Phase IV (KMG-IV): sequencing the most valuable type-strain genomes for metagenomic binning, comparative biology and taxonomic classification.</title>
        <authorList>
            <person name="Goeker M."/>
        </authorList>
    </citation>
    <scope>NUCLEOTIDE SEQUENCE [LARGE SCALE GENOMIC DNA]</scope>
    <source>
        <strain evidence="1 2">DSM 23520</strain>
    </source>
</reference>
<dbReference type="Proteomes" id="UP001549167">
    <property type="component" value="Unassembled WGS sequence"/>
</dbReference>
<name>A0ABV2KXX4_9BACI</name>
<dbReference type="RefSeq" id="WP_354221801.1">
    <property type="nucleotide sequence ID" value="NZ_JBEPMX010000019.1"/>
</dbReference>
<protein>
    <submittedName>
        <fullName evidence="1">Uncharacterized protein</fullName>
    </submittedName>
</protein>
<evidence type="ECO:0000313" key="2">
    <source>
        <dbReference type="Proteomes" id="UP001549167"/>
    </source>
</evidence>
<dbReference type="EMBL" id="JBEPMX010000019">
    <property type="protein sequence ID" value="MET3684443.1"/>
    <property type="molecule type" value="Genomic_DNA"/>
</dbReference>
<sequence>MEAMTTKPAVKELKWQLIDAYYRFSRTHDRKQFETMLRLHTELLRRDPLGVPISMREHLKELKWEMARRRGGSPEIVRQS</sequence>
<evidence type="ECO:0000313" key="1">
    <source>
        <dbReference type="EMBL" id="MET3684443.1"/>
    </source>
</evidence>
<organism evidence="1 2">
    <name type="scientific">Alkalibacillus flavidus</name>
    <dbReference type="NCBI Taxonomy" id="546021"/>
    <lineage>
        <taxon>Bacteria</taxon>
        <taxon>Bacillati</taxon>
        <taxon>Bacillota</taxon>
        <taxon>Bacilli</taxon>
        <taxon>Bacillales</taxon>
        <taxon>Bacillaceae</taxon>
        <taxon>Alkalibacillus</taxon>
    </lineage>
</organism>
<gene>
    <name evidence="1" type="ORF">ABID56_002580</name>
</gene>
<comment type="caution">
    <text evidence="1">The sequence shown here is derived from an EMBL/GenBank/DDBJ whole genome shotgun (WGS) entry which is preliminary data.</text>
</comment>
<keyword evidence="2" id="KW-1185">Reference proteome</keyword>